<keyword evidence="2" id="KW-1003">Cell membrane</keyword>
<keyword evidence="8" id="KW-0408">Iron</keyword>
<dbReference type="Gene3D" id="3.40.50.300">
    <property type="entry name" value="P-loop containing nucleotide triphosphate hydrolases"/>
    <property type="match status" value="1"/>
</dbReference>
<sequence length="344" mass="36756">MSHITIADLHKHYGATEVLRGVELRIPQGSVLALLGPSGCGKTTLLRLIAGFEPLEQGRIAFGEHVMASPTVFVPPERRGIGYVPQEGTLFPHLTVEGNIRFGLPRHADRRRRIAEVLALTGLDGLGRRYPHELSGGQQQRVALARALAPDPALVLLDEPFNALDLDLRRSMCEDVIGVLRGTGTTAILVTHDPGEAFAVSDQLAVMQGGVIMQCAHPETVYWQPASPAVARLTGAAIFLPGQCRARSASCALGALPLHQNATPPDGAVVVMVRPEQVQWQADGPGVPARVVHRSFRGDHTLVGLALGDMRLDLRMPSLSAPPLDAHGSIRILGACMAWPEPAA</sequence>
<evidence type="ECO:0000259" key="11">
    <source>
        <dbReference type="PROSITE" id="PS50893"/>
    </source>
</evidence>
<evidence type="ECO:0000256" key="3">
    <source>
        <dbReference type="ARBA" id="ARBA00022496"/>
    </source>
</evidence>
<dbReference type="InterPro" id="IPR008995">
    <property type="entry name" value="Mo/tungstate-bd_C_term_dom"/>
</dbReference>
<evidence type="ECO:0000256" key="6">
    <source>
        <dbReference type="ARBA" id="ARBA00022840"/>
    </source>
</evidence>
<dbReference type="Pfam" id="PF08402">
    <property type="entry name" value="TOBE_2"/>
    <property type="match status" value="1"/>
</dbReference>
<dbReference type="EMBL" id="BAAAFN010000004">
    <property type="protein sequence ID" value="GAA0216390.1"/>
    <property type="molecule type" value="Genomic_DNA"/>
</dbReference>
<name>A0ABN0T9Z2_9BURK</name>
<dbReference type="SUPFAM" id="SSF50331">
    <property type="entry name" value="MOP-like"/>
    <property type="match status" value="1"/>
</dbReference>
<dbReference type="InterPro" id="IPR017871">
    <property type="entry name" value="ABC_transporter-like_CS"/>
</dbReference>
<dbReference type="PANTHER" id="PTHR42781:SF5">
    <property type="entry name" value="PUTRESCINE TRANSPORT ATP-BINDING PROTEIN POTG"/>
    <property type="match status" value="1"/>
</dbReference>
<keyword evidence="5" id="KW-0547">Nucleotide-binding</keyword>
<feature type="domain" description="ABC transporter" evidence="11">
    <location>
        <begin position="4"/>
        <end position="234"/>
    </location>
</feature>
<dbReference type="InterPro" id="IPR050093">
    <property type="entry name" value="ABC_SmlMolc_Importer"/>
</dbReference>
<dbReference type="InterPro" id="IPR013611">
    <property type="entry name" value="Transp-assoc_OB_typ2"/>
</dbReference>
<keyword evidence="10" id="KW-0472">Membrane</keyword>
<dbReference type="InterPro" id="IPR003439">
    <property type="entry name" value="ABC_transporter-like_ATP-bd"/>
</dbReference>
<dbReference type="PANTHER" id="PTHR42781">
    <property type="entry name" value="SPERMIDINE/PUTRESCINE IMPORT ATP-BINDING PROTEIN POTA"/>
    <property type="match status" value="1"/>
</dbReference>
<dbReference type="GO" id="GO:0005524">
    <property type="term" value="F:ATP binding"/>
    <property type="evidence" value="ECO:0007669"/>
    <property type="project" value="UniProtKB-KW"/>
</dbReference>
<keyword evidence="1" id="KW-0813">Transport</keyword>
<keyword evidence="6 12" id="KW-0067">ATP-binding</keyword>
<evidence type="ECO:0000256" key="7">
    <source>
        <dbReference type="ARBA" id="ARBA00022967"/>
    </source>
</evidence>
<keyword evidence="7" id="KW-1278">Translocase</keyword>
<keyword evidence="9" id="KW-0406">Ion transport</keyword>
<organism evidence="12 13">
    <name type="scientific">Castellaniella daejeonensis</name>
    <dbReference type="NCBI Taxonomy" id="659013"/>
    <lineage>
        <taxon>Bacteria</taxon>
        <taxon>Pseudomonadati</taxon>
        <taxon>Pseudomonadota</taxon>
        <taxon>Betaproteobacteria</taxon>
        <taxon>Burkholderiales</taxon>
        <taxon>Alcaligenaceae</taxon>
        <taxon>Castellaniella</taxon>
    </lineage>
</organism>
<keyword evidence="13" id="KW-1185">Reference proteome</keyword>
<dbReference type="InterPro" id="IPR003593">
    <property type="entry name" value="AAA+_ATPase"/>
</dbReference>
<evidence type="ECO:0000256" key="2">
    <source>
        <dbReference type="ARBA" id="ARBA00022475"/>
    </source>
</evidence>
<dbReference type="InterPro" id="IPR015853">
    <property type="entry name" value="ABC_transpr_FbpC"/>
</dbReference>
<dbReference type="SMART" id="SM00382">
    <property type="entry name" value="AAA"/>
    <property type="match status" value="1"/>
</dbReference>
<dbReference type="Pfam" id="PF00005">
    <property type="entry name" value="ABC_tran"/>
    <property type="match status" value="1"/>
</dbReference>
<dbReference type="RefSeq" id="WP_325125519.1">
    <property type="nucleotide sequence ID" value="NZ_BAAAFN010000004.1"/>
</dbReference>
<keyword evidence="3" id="KW-0410">Iron transport</keyword>
<evidence type="ECO:0000256" key="9">
    <source>
        <dbReference type="ARBA" id="ARBA00023065"/>
    </source>
</evidence>
<protein>
    <submittedName>
        <fullName evidence="12">ABC transporter ATP-binding protein</fullName>
    </submittedName>
</protein>
<dbReference type="PROSITE" id="PS00211">
    <property type="entry name" value="ABC_TRANSPORTER_1"/>
    <property type="match status" value="1"/>
</dbReference>
<reference evidence="12 13" key="1">
    <citation type="journal article" date="2019" name="Int. J. Syst. Evol. Microbiol.">
        <title>The Global Catalogue of Microorganisms (GCM) 10K type strain sequencing project: providing services to taxonomists for standard genome sequencing and annotation.</title>
        <authorList>
            <consortium name="The Broad Institute Genomics Platform"/>
            <consortium name="The Broad Institute Genome Sequencing Center for Infectious Disease"/>
            <person name="Wu L."/>
            <person name="Ma J."/>
        </authorList>
    </citation>
    <scope>NUCLEOTIDE SEQUENCE [LARGE SCALE GENOMIC DNA]</scope>
    <source>
        <strain evidence="12 13">JCM 16240</strain>
    </source>
</reference>
<evidence type="ECO:0000256" key="5">
    <source>
        <dbReference type="ARBA" id="ARBA00022741"/>
    </source>
</evidence>
<dbReference type="Proteomes" id="UP001501176">
    <property type="component" value="Unassembled WGS sequence"/>
</dbReference>
<accession>A0ABN0T9Z2</accession>
<evidence type="ECO:0000313" key="12">
    <source>
        <dbReference type="EMBL" id="GAA0216390.1"/>
    </source>
</evidence>
<gene>
    <name evidence="12" type="ORF">GCM10009125_01690</name>
</gene>
<dbReference type="InterPro" id="IPR027417">
    <property type="entry name" value="P-loop_NTPase"/>
</dbReference>
<dbReference type="SUPFAM" id="SSF52540">
    <property type="entry name" value="P-loop containing nucleoside triphosphate hydrolases"/>
    <property type="match status" value="1"/>
</dbReference>
<evidence type="ECO:0000256" key="10">
    <source>
        <dbReference type="ARBA" id="ARBA00023136"/>
    </source>
</evidence>
<keyword evidence="4" id="KW-0997">Cell inner membrane</keyword>
<evidence type="ECO:0000256" key="8">
    <source>
        <dbReference type="ARBA" id="ARBA00023004"/>
    </source>
</evidence>
<evidence type="ECO:0000256" key="1">
    <source>
        <dbReference type="ARBA" id="ARBA00022448"/>
    </source>
</evidence>
<evidence type="ECO:0000256" key="4">
    <source>
        <dbReference type="ARBA" id="ARBA00022519"/>
    </source>
</evidence>
<proteinExistence type="predicted"/>
<comment type="caution">
    <text evidence="12">The sequence shown here is derived from an EMBL/GenBank/DDBJ whole genome shotgun (WGS) entry which is preliminary data.</text>
</comment>
<evidence type="ECO:0000313" key="13">
    <source>
        <dbReference type="Proteomes" id="UP001501176"/>
    </source>
</evidence>
<dbReference type="CDD" id="cd03259">
    <property type="entry name" value="ABC_Carb_Solutes_like"/>
    <property type="match status" value="1"/>
</dbReference>
<dbReference type="PROSITE" id="PS50893">
    <property type="entry name" value="ABC_TRANSPORTER_2"/>
    <property type="match status" value="1"/>
</dbReference>